<feature type="domain" description="N-acetyltransferase" evidence="1">
    <location>
        <begin position="36"/>
        <end position="201"/>
    </location>
</feature>
<sequence>MGLTGSAGEGRIGRVTISNGTTTVFAPSISLSGQGIRLREWTDADLPAMAGLFEDPQIDRWTPIRSPFTAEDARAYLTRAREGRAAGTRIHLAVTDDGGDGAAQGEILLFRAGPHDPDAELGYTIGAPYRRRGLAVRAVRLMTDYAYGTLGMSRVLLRIAPENGASAAVARAAGFDLTGDPPVHRDRDGSPVALLTWCHRRENA</sequence>
<evidence type="ECO:0000259" key="1">
    <source>
        <dbReference type="PROSITE" id="PS51186"/>
    </source>
</evidence>
<evidence type="ECO:0000313" key="2">
    <source>
        <dbReference type="EMBL" id="GAA3130332.1"/>
    </source>
</evidence>
<dbReference type="Proteomes" id="UP001500320">
    <property type="component" value="Unassembled WGS sequence"/>
</dbReference>
<accession>A0ABP6MYB5</accession>
<dbReference type="Gene3D" id="3.40.630.30">
    <property type="match status" value="1"/>
</dbReference>
<dbReference type="SUPFAM" id="SSF55729">
    <property type="entry name" value="Acyl-CoA N-acyltransferases (Nat)"/>
    <property type="match status" value="1"/>
</dbReference>
<organism evidence="2 3">
    <name type="scientific">Planomonospora alba</name>
    <dbReference type="NCBI Taxonomy" id="161354"/>
    <lineage>
        <taxon>Bacteria</taxon>
        <taxon>Bacillati</taxon>
        <taxon>Actinomycetota</taxon>
        <taxon>Actinomycetes</taxon>
        <taxon>Streptosporangiales</taxon>
        <taxon>Streptosporangiaceae</taxon>
        <taxon>Planomonospora</taxon>
    </lineage>
</organism>
<name>A0ABP6MYB5_9ACTN</name>
<keyword evidence="3" id="KW-1185">Reference proteome</keyword>
<dbReference type="InterPro" id="IPR000182">
    <property type="entry name" value="GNAT_dom"/>
</dbReference>
<dbReference type="InterPro" id="IPR016181">
    <property type="entry name" value="Acyl_CoA_acyltransferase"/>
</dbReference>
<protein>
    <recommendedName>
        <fullName evidence="1">N-acetyltransferase domain-containing protein</fullName>
    </recommendedName>
</protein>
<dbReference type="InterPro" id="IPR051908">
    <property type="entry name" value="Ribosomal_N-acetyltransferase"/>
</dbReference>
<evidence type="ECO:0000313" key="3">
    <source>
        <dbReference type="Proteomes" id="UP001500320"/>
    </source>
</evidence>
<dbReference type="Pfam" id="PF13302">
    <property type="entry name" value="Acetyltransf_3"/>
    <property type="match status" value="1"/>
</dbReference>
<dbReference type="EMBL" id="BAAAUT010000014">
    <property type="protein sequence ID" value="GAA3130332.1"/>
    <property type="molecule type" value="Genomic_DNA"/>
</dbReference>
<dbReference type="PANTHER" id="PTHR43441">
    <property type="entry name" value="RIBOSOMAL-PROTEIN-SERINE ACETYLTRANSFERASE"/>
    <property type="match status" value="1"/>
</dbReference>
<gene>
    <name evidence="2" type="ORF">GCM10010466_21250</name>
</gene>
<reference evidence="3" key="1">
    <citation type="journal article" date="2019" name="Int. J. Syst. Evol. Microbiol.">
        <title>The Global Catalogue of Microorganisms (GCM) 10K type strain sequencing project: providing services to taxonomists for standard genome sequencing and annotation.</title>
        <authorList>
            <consortium name="The Broad Institute Genomics Platform"/>
            <consortium name="The Broad Institute Genome Sequencing Center for Infectious Disease"/>
            <person name="Wu L."/>
            <person name="Ma J."/>
        </authorList>
    </citation>
    <scope>NUCLEOTIDE SEQUENCE [LARGE SCALE GENOMIC DNA]</scope>
    <source>
        <strain evidence="3">JCM 9373</strain>
    </source>
</reference>
<proteinExistence type="predicted"/>
<dbReference type="PANTHER" id="PTHR43441:SF10">
    <property type="entry name" value="ACETYLTRANSFERASE"/>
    <property type="match status" value="1"/>
</dbReference>
<comment type="caution">
    <text evidence="2">The sequence shown here is derived from an EMBL/GenBank/DDBJ whole genome shotgun (WGS) entry which is preliminary data.</text>
</comment>
<dbReference type="PROSITE" id="PS51186">
    <property type="entry name" value="GNAT"/>
    <property type="match status" value="1"/>
</dbReference>